<dbReference type="InterPro" id="IPR013610">
    <property type="entry name" value="ArdC_N"/>
</dbReference>
<dbReference type="InterPro" id="IPR024383">
    <property type="entry name" value="DUF3849"/>
</dbReference>
<dbReference type="GO" id="GO:0003697">
    <property type="term" value="F:single-stranded DNA binding"/>
    <property type="evidence" value="ECO:0007669"/>
    <property type="project" value="InterPro"/>
</dbReference>
<evidence type="ECO:0000259" key="4">
    <source>
        <dbReference type="Pfam" id="PF12960"/>
    </source>
</evidence>
<evidence type="ECO:0000259" key="5">
    <source>
        <dbReference type="Pfam" id="PF14191"/>
    </source>
</evidence>
<protein>
    <submittedName>
        <fullName evidence="8">DUF3849 domain-containing protein</fullName>
    </submittedName>
</protein>
<sequence>MANNIEKQLKEISERLEQGVKEIFTSERYTEYLNTMSKFHNYSFNNTLLITMQKPEATLVAGYQAWQKKFNRHVKRGEKGIQIIAPAPIREKQEIEKIDPVTKEPVIGDDGQPETEIVEMVIPRFRVTTVFDVSQTEGEPIAELEVPELTGSVQFYDTFMQALQNISPVPIRMMNVEGDAKGYYHQTEKYIAIKEDMSNVQTMKTGVHEVSHALLHDREVMDAEGVLKDQTTKEVEAESIAYIVCNHFGLDTSEYSFTYIASWCESRDMKALKASMDTIRKTSAEIIGNIEEQMHELERENTMQYEEKEVSATRQEKLEQDSAEKIDETLLLQGESGRFAIYQMNTGGEHTYQFMGFESAQKLGYTIEGKDYKMVYAAPWTPTITLEDIFERFNINRPNNFHGHSLSVSDVIVINRTAETKAYYVDSFGFEELPDFVQQRMEMLENNHTKAYPPVYKGTLAQAMEERDVDAYLDSRKLNIDCKKAIEEAIALNFDGLHLKEDAAKQVLEQFGEERMTFVMANTLRELSYDGRFSRQNKDWAEHIEIPENINQGKNLNQDYVIESHPAVLDGFIDMARAEIRMQKIEQALDEAEVTITADTRGFEADGHAGTWHTVDEREYAGEKFFFMEHDEYGSDVAGIIVSGHGQLVAEDLWNGYDAGALEAISEYLQEKGISVEGLMPELEPDELAYKIDDRYFAIQRTEEGYDYTFYALDYDEIDGGAYDNPDISMQQAMEDILEDEDMSLENAVPVDYEDLMAEVEEAGERQMQLAQLLKNCPSSIFEDYDREAAVDTCEGIAMQFSKSKGYLTVQATEEGYFYIFYDSDLHEIHSNDYDDSKASVQKATYEILKSERMDDMECIKVDYKEFEAMTIQHSKNLLQAGELRATSEIGRDEVALNGLSRAEVERGVLYHAQGILEDMGLENEVELLAARVHGSRSREELYRDDSDLDVVLSYRGNIREDSFFNELNAHGIAMAGIKVDINPIAEERITLAEYMKESEAYLDQKEIEKLAVDLDNFSYEYDTYEYKDIVENREEQVKKITEDILNKKTGCLKDWLVEVSEESDIDSDVITARSLLSRLENAETFSIFTRQSEQEQPEATISFYVAECMEFPVMGEYHNNLTLEEAIKIYESIPAERLHGIKGIGFDLQDGDEDYSGEYELMSGDRIDRDLIDMIPHYKESPLVQKAINDMEKYLNEKHGKVQEAEQTVEVKQKVSETPFKKESVSVEPNREQNKEPAKDEKGELKKSVLQSLKEFQARAKAQEQKEMATEKSKAHKKGNVEL</sequence>
<feature type="compositionally biased region" description="Basic and acidic residues" evidence="2">
    <location>
        <begin position="1257"/>
        <end position="1284"/>
    </location>
</feature>
<feature type="compositionally biased region" description="Basic and acidic residues" evidence="2">
    <location>
        <begin position="1206"/>
        <end position="1248"/>
    </location>
</feature>
<dbReference type="EMBL" id="QROS01000026">
    <property type="protein sequence ID" value="RHL42641.1"/>
    <property type="molecule type" value="Genomic_DNA"/>
</dbReference>
<evidence type="ECO:0000256" key="1">
    <source>
        <dbReference type="SAM" id="Coils"/>
    </source>
</evidence>
<feature type="domain" description="YodL-like" evidence="5">
    <location>
        <begin position="339"/>
        <end position="436"/>
    </location>
</feature>
<evidence type="ECO:0000256" key="2">
    <source>
        <dbReference type="SAM" id="MobiDB-lite"/>
    </source>
</evidence>
<feature type="region of interest" description="Disordered" evidence="2">
    <location>
        <begin position="1206"/>
        <end position="1284"/>
    </location>
</feature>
<keyword evidence="1" id="KW-0175">Coiled coil</keyword>
<dbReference type="InterPro" id="IPR041258">
    <property type="entry name" value="LPD18"/>
</dbReference>
<name>A0A415L283_9FIRM</name>
<evidence type="ECO:0000313" key="9">
    <source>
        <dbReference type="Proteomes" id="UP000285897"/>
    </source>
</evidence>
<dbReference type="Pfam" id="PF08401">
    <property type="entry name" value="ArdcN"/>
    <property type="match status" value="1"/>
</dbReference>
<dbReference type="Pfam" id="PF12960">
    <property type="entry name" value="DUF3849"/>
    <property type="match status" value="1"/>
</dbReference>
<feature type="coiled-coil region" evidence="1">
    <location>
        <begin position="280"/>
        <end position="307"/>
    </location>
</feature>
<dbReference type="Pfam" id="PF18832">
    <property type="entry name" value="LPD18"/>
    <property type="match status" value="1"/>
</dbReference>
<reference evidence="8 9" key="1">
    <citation type="submission" date="2018-08" db="EMBL/GenBank/DDBJ databases">
        <title>A genome reference for cultivated species of the human gut microbiota.</title>
        <authorList>
            <person name="Zou Y."/>
            <person name="Xue W."/>
            <person name="Luo G."/>
        </authorList>
    </citation>
    <scope>NUCLEOTIDE SEQUENCE [LARGE SCALE GENOMIC DNA]</scope>
    <source>
        <strain evidence="8 9">AF37-6AC</strain>
    </source>
</reference>
<feature type="domain" description="Large polyvalent protein-associated" evidence="7">
    <location>
        <begin position="593"/>
        <end position="674"/>
    </location>
</feature>
<proteinExistence type="predicted"/>
<dbReference type="Gene3D" id="1.10.10.2910">
    <property type="match status" value="1"/>
</dbReference>
<dbReference type="Pfam" id="PF18830">
    <property type="entry name" value="LPD16"/>
    <property type="match status" value="2"/>
</dbReference>
<evidence type="ECO:0000313" key="8">
    <source>
        <dbReference type="EMBL" id="RHL42641.1"/>
    </source>
</evidence>
<organism evidence="8 9">
    <name type="scientific">Blautia obeum</name>
    <dbReference type="NCBI Taxonomy" id="40520"/>
    <lineage>
        <taxon>Bacteria</taxon>
        <taxon>Bacillati</taxon>
        <taxon>Bacillota</taxon>
        <taxon>Clostridia</taxon>
        <taxon>Lachnospirales</taxon>
        <taxon>Lachnospiraceae</taxon>
        <taxon>Blautia</taxon>
    </lineage>
</organism>
<evidence type="ECO:0000259" key="7">
    <source>
        <dbReference type="Pfam" id="PF18832"/>
    </source>
</evidence>
<feature type="domain" description="N-terminal" evidence="3">
    <location>
        <begin position="6"/>
        <end position="131"/>
    </location>
</feature>
<feature type="domain" description="DUF3849" evidence="4">
    <location>
        <begin position="455"/>
        <end position="579"/>
    </location>
</feature>
<feature type="domain" description="Large polyvalent protein-associated" evidence="6">
    <location>
        <begin position="684"/>
        <end position="763"/>
    </location>
</feature>
<comment type="caution">
    <text evidence="8">The sequence shown here is derived from an EMBL/GenBank/DDBJ whole genome shotgun (WGS) entry which is preliminary data.</text>
</comment>
<accession>A0A415L283</accession>
<dbReference type="Proteomes" id="UP000285897">
    <property type="component" value="Unassembled WGS sequence"/>
</dbReference>
<dbReference type="InterPro" id="IPR025923">
    <property type="entry name" value="YodL-like_dom"/>
</dbReference>
<dbReference type="Pfam" id="PF14191">
    <property type="entry name" value="YodL"/>
    <property type="match status" value="1"/>
</dbReference>
<evidence type="ECO:0000259" key="6">
    <source>
        <dbReference type="Pfam" id="PF18830"/>
    </source>
</evidence>
<evidence type="ECO:0000259" key="3">
    <source>
        <dbReference type="Pfam" id="PF08401"/>
    </source>
</evidence>
<gene>
    <name evidence="8" type="ORF">DW021_17030</name>
</gene>
<feature type="domain" description="Large polyvalent protein-associated" evidence="6">
    <location>
        <begin position="803"/>
        <end position="871"/>
    </location>
</feature>
<dbReference type="InterPro" id="IPR040568">
    <property type="entry name" value="LPD16"/>
</dbReference>
<dbReference type="RefSeq" id="WP_118393508.1">
    <property type="nucleotide sequence ID" value="NZ_QROS01000026.1"/>
</dbReference>